<feature type="domain" description="HTH cro/C1-type" evidence="1">
    <location>
        <begin position="4"/>
        <end position="58"/>
    </location>
</feature>
<protein>
    <submittedName>
        <fullName evidence="2">Transcriptional regulator with XRE-family HTH domain</fullName>
    </submittedName>
</protein>
<dbReference type="AlphaFoldDB" id="A0A9Q5CV83"/>
<dbReference type="RefSeq" id="WP_173695965.1">
    <property type="nucleotide sequence ID" value="NZ_CP016090.1"/>
</dbReference>
<dbReference type="SMART" id="SM00530">
    <property type="entry name" value="HTH_XRE"/>
    <property type="match status" value="1"/>
</dbReference>
<accession>A0A9Q5CV83</accession>
<dbReference type="PROSITE" id="PS50943">
    <property type="entry name" value="HTH_CROC1"/>
    <property type="match status" value="1"/>
</dbReference>
<dbReference type="Proteomes" id="UP000821656">
    <property type="component" value="Unassembled WGS sequence"/>
</dbReference>
<proteinExistence type="predicted"/>
<dbReference type="CDD" id="cd00093">
    <property type="entry name" value="HTH_XRE"/>
    <property type="match status" value="1"/>
</dbReference>
<evidence type="ECO:0000313" key="3">
    <source>
        <dbReference type="Proteomes" id="UP000821656"/>
    </source>
</evidence>
<evidence type="ECO:0000259" key="1">
    <source>
        <dbReference type="PROSITE" id="PS50943"/>
    </source>
</evidence>
<dbReference type="GO" id="GO:0003677">
    <property type="term" value="F:DNA binding"/>
    <property type="evidence" value="ECO:0007669"/>
    <property type="project" value="InterPro"/>
</dbReference>
<name>A0A9Q5CV83_CLOBE</name>
<dbReference type="Gene3D" id="1.10.260.40">
    <property type="entry name" value="lambda repressor-like DNA-binding domains"/>
    <property type="match status" value="1"/>
</dbReference>
<dbReference type="SUPFAM" id="SSF47413">
    <property type="entry name" value="lambda repressor-like DNA-binding domains"/>
    <property type="match status" value="1"/>
</dbReference>
<sequence length="73" mass="8367">MSKLRQLRNHQGKTRKFVAKGLGVTPDHLSNIERGSTPLNLIQIKKLAQIYNVSFSEMAEIALITFERRELDD</sequence>
<dbReference type="EMBL" id="JABSXK010000001">
    <property type="protein sequence ID" value="NRV12294.1"/>
    <property type="molecule type" value="Genomic_DNA"/>
</dbReference>
<comment type="caution">
    <text evidence="2">The sequence shown here is derived from an EMBL/GenBank/DDBJ whole genome shotgun (WGS) entry which is preliminary data.</text>
</comment>
<gene>
    <name evidence="2" type="ORF">DFH45_005257</name>
</gene>
<organism evidence="2 3">
    <name type="scientific">Clostridium beijerinckii</name>
    <name type="common">Clostridium MP</name>
    <dbReference type="NCBI Taxonomy" id="1520"/>
    <lineage>
        <taxon>Bacteria</taxon>
        <taxon>Bacillati</taxon>
        <taxon>Bacillota</taxon>
        <taxon>Clostridia</taxon>
        <taxon>Eubacteriales</taxon>
        <taxon>Clostridiaceae</taxon>
        <taxon>Clostridium</taxon>
    </lineage>
</organism>
<reference evidence="2" key="1">
    <citation type="submission" date="2020-05" db="EMBL/GenBank/DDBJ databases">
        <title>Genomic insights into acetone-butanol-ethanol (ABE) fermentation by sequencing solventogenic clostridia strains.</title>
        <authorList>
            <person name="Brown S."/>
        </authorList>
    </citation>
    <scope>NUCLEOTIDE SEQUENCE</scope>
    <source>
        <strain evidence="2">DJ126</strain>
    </source>
</reference>
<evidence type="ECO:0000313" key="2">
    <source>
        <dbReference type="EMBL" id="NRV12294.1"/>
    </source>
</evidence>
<dbReference type="InterPro" id="IPR010982">
    <property type="entry name" value="Lambda_DNA-bd_dom_sf"/>
</dbReference>
<dbReference type="InterPro" id="IPR001387">
    <property type="entry name" value="Cro/C1-type_HTH"/>
</dbReference>
<dbReference type="Pfam" id="PF01381">
    <property type="entry name" value="HTH_3"/>
    <property type="match status" value="1"/>
</dbReference>